<evidence type="ECO:0000256" key="1">
    <source>
        <dbReference type="SAM" id="MobiDB-lite"/>
    </source>
</evidence>
<evidence type="ECO:0000313" key="3">
    <source>
        <dbReference type="Proteomes" id="UP000278398"/>
    </source>
</evidence>
<feature type="compositionally biased region" description="Basic residues" evidence="1">
    <location>
        <begin position="286"/>
        <end position="296"/>
    </location>
</feature>
<dbReference type="OrthoDB" id="7545777at2"/>
<proteinExistence type="predicted"/>
<reference evidence="2 3" key="1">
    <citation type="submission" date="2018-12" db="EMBL/GenBank/DDBJ databases">
        <title>Mesorhizobium carbonis sp. nov., isolated from coal mine water.</title>
        <authorList>
            <person name="Xin W."/>
            <person name="Xu Z."/>
            <person name="Xiang F."/>
            <person name="Zhang J."/>
            <person name="Xi L."/>
            <person name="Liu J."/>
        </authorList>
    </citation>
    <scope>NUCLEOTIDE SEQUENCE [LARGE SCALE GENOMIC DNA]</scope>
    <source>
        <strain evidence="2 3">B2.3</strain>
    </source>
</reference>
<accession>A0A429Z0B7</accession>
<name>A0A429Z0B7_9HYPH</name>
<sequence length="296" mass="33357">MSVEDAQEPGDTPRVDMPKYRELLRDFDAAVCEALAVGQASSGRFEAAYVGYTTLIFARLCAFSQCFVRAAPRSRWTKSDAENWDFCAVAGYARAIVEGALLFTYISRNPTTPDEWSCRLLVMHLNDCTRRVRLFETTGDTKQHADFLTEAEDLRRRLKQNSWFGTLSDRRQKDLLAGQTLTISSKDQQIEAAGMDKSEFDTIWQLFSQHVHIQPLSFYRMEPNGRGTGMLNDTDLAYIGLALKKCTEIMSVCTDRMVELFPDVAPVRQGKASKFAPGPRANLPKAMKRSRGRSAL</sequence>
<feature type="region of interest" description="Disordered" evidence="1">
    <location>
        <begin position="271"/>
        <end position="296"/>
    </location>
</feature>
<dbReference type="AlphaFoldDB" id="A0A429Z0B7"/>
<dbReference type="EMBL" id="RWKW01000025">
    <property type="protein sequence ID" value="RST87165.1"/>
    <property type="molecule type" value="Genomic_DNA"/>
</dbReference>
<comment type="caution">
    <text evidence="2">The sequence shown here is derived from an EMBL/GenBank/DDBJ whole genome shotgun (WGS) entry which is preliminary data.</text>
</comment>
<organism evidence="2 3">
    <name type="scientific">Aquibium carbonis</name>
    <dbReference type="NCBI Taxonomy" id="2495581"/>
    <lineage>
        <taxon>Bacteria</taxon>
        <taxon>Pseudomonadati</taxon>
        <taxon>Pseudomonadota</taxon>
        <taxon>Alphaproteobacteria</taxon>
        <taxon>Hyphomicrobiales</taxon>
        <taxon>Phyllobacteriaceae</taxon>
        <taxon>Aquibium</taxon>
    </lineage>
</organism>
<keyword evidence="3" id="KW-1185">Reference proteome</keyword>
<protein>
    <submittedName>
        <fullName evidence="2">Uncharacterized protein</fullName>
    </submittedName>
</protein>
<dbReference type="Proteomes" id="UP000278398">
    <property type="component" value="Unassembled WGS sequence"/>
</dbReference>
<gene>
    <name evidence="2" type="ORF">EJC49_06895</name>
</gene>
<evidence type="ECO:0000313" key="2">
    <source>
        <dbReference type="EMBL" id="RST87165.1"/>
    </source>
</evidence>
<dbReference type="RefSeq" id="WP_126698726.1">
    <property type="nucleotide sequence ID" value="NZ_RWKW01000025.1"/>
</dbReference>